<sequence length="162" mass="18256">MNWIIRPSKRSDYPQLMAIENQIWHLGNTPHVSTYETVEEYEKQYTEGSQLVAIAEENQQIAGFLGFHTPSSLAPHQKTWSIDVGVHPDAEGKGVGSALLTAIKALAAEQGIHKLSLRVLSTNPAAIHLYQKNDFEVEGRLRDEFLIEGQFIDDLFMAYFLD</sequence>
<dbReference type="Pfam" id="PF00583">
    <property type="entry name" value="Acetyltransf_1"/>
    <property type="match status" value="1"/>
</dbReference>
<dbReference type="GO" id="GO:0016747">
    <property type="term" value="F:acyltransferase activity, transferring groups other than amino-acyl groups"/>
    <property type="evidence" value="ECO:0007669"/>
    <property type="project" value="InterPro"/>
</dbReference>
<accession>A0A1H0ZWU6</accession>
<feature type="domain" description="N-acetyltransferase" evidence="3">
    <location>
        <begin position="3"/>
        <end position="162"/>
    </location>
</feature>
<keyword evidence="2 4" id="KW-0012">Acyltransferase</keyword>
<proteinExistence type="predicted"/>
<evidence type="ECO:0000256" key="2">
    <source>
        <dbReference type="ARBA" id="ARBA00023315"/>
    </source>
</evidence>
<keyword evidence="1 4" id="KW-0808">Transferase</keyword>
<evidence type="ECO:0000313" key="4">
    <source>
        <dbReference type="EMBL" id="SDQ31898.1"/>
    </source>
</evidence>
<dbReference type="OrthoDB" id="9802340at2"/>
<dbReference type="CDD" id="cd04301">
    <property type="entry name" value="NAT_SF"/>
    <property type="match status" value="1"/>
</dbReference>
<protein>
    <submittedName>
        <fullName evidence="4">L-amino acid N-acyltransferase YncA</fullName>
    </submittedName>
</protein>
<dbReference type="InterPro" id="IPR016181">
    <property type="entry name" value="Acyl_CoA_acyltransferase"/>
</dbReference>
<evidence type="ECO:0000256" key="1">
    <source>
        <dbReference type="ARBA" id="ARBA00022679"/>
    </source>
</evidence>
<evidence type="ECO:0000313" key="5">
    <source>
        <dbReference type="Proteomes" id="UP000199481"/>
    </source>
</evidence>
<dbReference type="PROSITE" id="PS51186">
    <property type="entry name" value="GNAT"/>
    <property type="match status" value="1"/>
</dbReference>
<dbReference type="InterPro" id="IPR050832">
    <property type="entry name" value="Bact_Acetyltransf"/>
</dbReference>
<dbReference type="AlphaFoldDB" id="A0A1H0ZWU6"/>
<organism evidence="4 5">
    <name type="scientific">Carnobacterium viridans</name>
    <dbReference type="NCBI Taxonomy" id="174587"/>
    <lineage>
        <taxon>Bacteria</taxon>
        <taxon>Bacillati</taxon>
        <taxon>Bacillota</taxon>
        <taxon>Bacilli</taxon>
        <taxon>Lactobacillales</taxon>
        <taxon>Carnobacteriaceae</taxon>
        <taxon>Carnobacterium</taxon>
    </lineage>
</organism>
<dbReference type="PANTHER" id="PTHR43877">
    <property type="entry name" value="AMINOALKYLPHOSPHONATE N-ACETYLTRANSFERASE-RELATED-RELATED"/>
    <property type="match status" value="1"/>
</dbReference>
<reference evidence="5" key="1">
    <citation type="submission" date="2016-10" db="EMBL/GenBank/DDBJ databases">
        <authorList>
            <person name="Varghese N."/>
            <person name="Submissions S."/>
        </authorList>
    </citation>
    <scope>NUCLEOTIDE SEQUENCE [LARGE SCALE GENOMIC DNA]</scope>
    <source>
        <strain evidence="5">MPL-11</strain>
    </source>
</reference>
<dbReference type="EMBL" id="FNJW01000008">
    <property type="protein sequence ID" value="SDQ31898.1"/>
    <property type="molecule type" value="Genomic_DNA"/>
</dbReference>
<dbReference type="SUPFAM" id="SSF55729">
    <property type="entry name" value="Acyl-CoA N-acyltransferases (Nat)"/>
    <property type="match status" value="1"/>
</dbReference>
<keyword evidence="5" id="KW-1185">Reference proteome</keyword>
<dbReference type="InterPro" id="IPR000182">
    <property type="entry name" value="GNAT_dom"/>
</dbReference>
<dbReference type="Gene3D" id="3.40.630.30">
    <property type="match status" value="1"/>
</dbReference>
<evidence type="ECO:0000259" key="3">
    <source>
        <dbReference type="PROSITE" id="PS51186"/>
    </source>
</evidence>
<gene>
    <name evidence="4" type="ORF">SAMN04487752_1768</name>
</gene>
<name>A0A1H0ZWU6_9LACT</name>
<dbReference type="Proteomes" id="UP000199481">
    <property type="component" value="Unassembled WGS sequence"/>
</dbReference>
<dbReference type="RefSeq" id="WP_089977283.1">
    <property type="nucleotide sequence ID" value="NZ_CP084916.1"/>
</dbReference>